<sequence>MRAHILALLSATIIFVSCQSSSSSGTPSSSSTASVTSTTKYANSSPSSSGTTSFPGNTGTSESSGTSGATNKMYSTTSDPDSLNLNNVEKLVTYTTKQKTIFFACCGGTFVLLIALAILSGMSDTIARSRQKNTRTHA</sequence>
<feature type="signal peptide" evidence="3">
    <location>
        <begin position="1"/>
        <end position="18"/>
    </location>
</feature>
<organism evidence="4 5">
    <name type="scientific">Caenorhabditis remanei</name>
    <name type="common">Caenorhabditis vulgaris</name>
    <dbReference type="NCBI Taxonomy" id="31234"/>
    <lineage>
        <taxon>Eukaryota</taxon>
        <taxon>Metazoa</taxon>
        <taxon>Ecdysozoa</taxon>
        <taxon>Nematoda</taxon>
        <taxon>Chromadorea</taxon>
        <taxon>Rhabditida</taxon>
        <taxon>Rhabditina</taxon>
        <taxon>Rhabditomorpha</taxon>
        <taxon>Rhabditoidea</taxon>
        <taxon>Rhabditidae</taxon>
        <taxon>Peloderinae</taxon>
        <taxon>Caenorhabditis</taxon>
    </lineage>
</organism>
<dbReference type="EMBL" id="WUAV01000002">
    <property type="protein sequence ID" value="KAF1765454.1"/>
    <property type="molecule type" value="Genomic_DNA"/>
</dbReference>
<name>A0A6A5HFA8_CAERE</name>
<dbReference type="CTD" id="9822419"/>
<dbReference type="Proteomes" id="UP000483820">
    <property type="component" value="Chromosome II"/>
</dbReference>
<gene>
    <name evidence="4" type="ORF">GCK72_005406</name>
</gene>
<feature type="chain" id="PRO_5025512068" evidence="3">
    <location>
        <begin position="19"/>
        <end position="138"/>
    </location>
</feature>
<reference evidence="4 5" key="1">
    <citation type="submission" date="2019-12" db="EMBL/GenBank/DDBJ databases">
        <title>Chromosome-level assembly of the Caenorhabditis remanei genome.</title>
        <authorList>
            <person name="Teterina A.A."/>
            <person name="Willis J.H."/>
            <person name="Phillips P.C."/>
        </authorList>
    </citation>
    <scope>NUCLEOTIDE SEQUENCE [LARGE SCALE GENOMIC DNA]</scope>
    <source>
        <strain evidence="4 5">PX506</strain>
        <tissue evidence="4">Whole organism</tissue>
    </source>
</reference>
<dbReference type="GeneID" id="9822419"/>
<feature type="region of interest" description="Disordered" evidence="1">
    <location>
        <begin position="20"/>
        <end position="84"/>
    </location>
</feature>
<proteinExistence type="predicted"/>
<dbReference type="RefSeq" id="XP_003117101.2">
    <property type="nucleotide sequence ID" value="XM_003117053.2"/>
</dbReference>
<dbReference type="PROSITE" id="PS51257">
    <property type="entry name" value="PROKAR_LIPOPROTEIN"/>
    <property type="match status" value="1"/>
</dbReference>
<evidence type="ECO:0000313" key="5">
    <source>
        <dbReference type="Proteomes" id="UP000483820"/>
    </source>
</evidence>
<accession>A0A6A5HFA8</accession>
<evidence type="ECO:0000313" key="4">
    <source>
        <dbReference type="EMBL" id="KAF1765454.1"/>
    </source>
</evidence>
<dbReference type="AlphaFoldDB" id="A0A6A5HFA8"/>
<feature type="transmembrane region" description="Helical" evidence="2">
    <location>
        <begin position="101"/>
        <end position="122"/>
    </location>
</feature>
<evidence type="ECO:0000256" key="3">
    <source>
        <dbReference type="SAM" id="SignalP"/>
    </source>
</evidence>
<protein>
    <submittedName>
        <fullName evidence="4">Uncharacterized protein</fullName>
    </submittedName>
</protein>
<evidence type="ECO:0000256" key="1">
    <source>
        <dbReference type="SAM" id="MobiDB-lite"/>
    </source>
</evidence>
<evidence type="ECO:0000256" key="2">
    <source>
        <dbReference type="SAM" id="Phobius"/>
    </source>
</evidence>
<feature type="compositionally biased region" description="Polar residues" evidence="1">
    <location>
        <begin position="72"/>
        <end position="84"/>
    </location>
</feature>
<keyword evidence="2" id="KW-0812">Transmembrane</keyword>
<keyword evidence="2" id="KW-1133">Transmembrane helix</keyword>
<keyword evidence="2" id="KW-0472">Membrane</keyword>
<keyword evidence="3" id="KW-0732">Signal</keyword>
<comment type="caution">
    <text evidence="4">The sequence shown here is derived from an EMBL/GenBank/DDBJ whole genome shotgun (WGS) entry which is preliminary data.</text>
</comment>
<dbReference type="KEGG" id="crq:GCK72_005406"/>
<feature type="compositionally biased region" description="Low complexity" evidence="1">
    <location>
        <begin position="20"/>
        <end position="70"/>
    </location>
</feature>